<dbReference type="InterPro" id="IPR036957">
    <property type="entry name" value="Znf_PARP_sf"/>
</dbReference>
<dbReference type="CDD" id="cd22157">
    <property type="entry name" value="F-box_AtFBW1-like"/>
    <property type="match status" value="1"/>
</dbReference>
<dbReference type="GO" id="GO:0005634">
    <property type="term" value="C:nucleus"/>
    <property type="evidence" value="ECO:0007669"/>
    <property type="project" value="UniProtKB-SubCell"/>
</dbReference>
<dbReference type="InterPro" id="IPR001510">
    <property type="entry name" value="Znf_PARP"/>
</dbReference>
<evidence type="ECO:0000313" key="8">
    <source>
        <dbReference type="Proteomes" id="UP001603857"/>
    </source>
</evidence>
<comment type="caution">
    <text evidence="7">The sequence shown here is derived from an EMBL/GenBank/DDBJ whole genome shotgun (WGS) entry which is preliminary data.</text>
</comment>
<evidence type="ECO:0000256" key="2">
    <source>
        <dbReference type="ARBA" id="ARBA00022723"/>
    </source>
</evidence>
<dbReference type="InterPro" id="IPR001810">
    <property type="entry name" value="F-box_dom"/>
</dbReference>
<dbReference type="NCBIfam" id="TIGR01640">
    <property type="entry name" value="F_box_assoc_1"/>
    <property type="match status" value="1"/>
</dbReference>
<feature type="domain" description="PARP-type" evidence="6">
    <location>
        <begin position="462"/>
        <end position="515"/>
    </location>
</feature>
<dbReference type="GO" id="GO:0008270">
    <property type="term" value="F:zinc ion binding"/>
    <property type="evidence" value="ECO:0007669"/>
    <property type="project" value="UniProtKB-KW"/>
</dbReference>
<keyword evidence="3" id="KW-0863">Zinc-finger</keyword>
<comment type="subcellular location">
    <subcellularLocation>
        <location evidence="1">Nucleus</location>
    </subcellularLocation>
</comment>
<dbReference type="PANTHER" id="PTHR31672">
    <property type="entry name" value="BNACNNG10540D PROTEIN"/>
    <property type="match status" value="1"/>
</dbReference>
<keyword evidence="5" id="KW-0539">Nucleus</keyword>
<keyword evidence="4" id="KW-0862">Zinc</keyword>
<dbReference type="InterPro" id="IPR050796">
    <property type="entry name" value="SCF_F-box_component"/>
</dbReference>
<protein>
    <recommendedName>
        <fullName evidence="6">PARP-type domain-containing protein</fullName>
    </recommendedName>
</protein>
<sequence length="515" mass="58669">MSTSVEMNKLKLARVMKSIVRNKELIENSSLIKLGVVRKTDALNFSPRFHFSIFQKLTKLSSSVLLVDELLAEILSWVPVKDLMRLRCVSKSWSSLVFDPTFIKLHLRRSSRNTDILLTFRDYENDESRYCASPCSIQSFLHNPSSTIDACHRFNHDYTVLGVCNGLVCFQDSYRGDEFEEYWVRFWNPATRVMSEDSPRVRLRSSDYNYPYLFMFGFGYNDLNDTYQVVLLDNKSQKMEVRVLCLGDTCWKNMLTCSAFPTLSLHGAAVSGSVNWLALPELSSGYRWENVTVNELVIFSYDLKNETFSYLSMPDGLLEVPPDVPVLEVLKGCLCLSHHQGKHFVVWLMREFGVEKSWTHLLNISYEHLHIHGFVHASPTLPVILCMSQNDDAMLLANYDSAEFILYNKSHDRIERHELFNDDKLFAVSVRNPSFPSLPSVSATAVGSPPPQLRMAPPLDSMKAEYAKSNRSSCKVCSKAIEANSLRFASVSKGKGPYDVLVLPIYLEVLCLSYA</sequence>
<dbReference type="PANTHER" id="PTHR31672:SF13">
    <property type="entry name" value="F-BOX PROTEIN CPR30-LIKE"/>
    <property type="match status" value="1"/>
</dbReference>
<dbReference type="Gene3D" id="3.30.1740.10">
    <property type="entry name" value="Zinc finger, PARP-type"/>
    <property type="match status" value="1"/>
</dbReference>
<evidence type="ECO:0000259" key="6">
    <source>
        <dbReference type="PROSITE" id="PS50064"/>
    </source>
</evidence>
<dbReference type="SUPFAM" id="SSF57716">
    <property type="entry name" value="Glucocorticoid receptor-like (DNA-binding domain)"/>
    <property type="match status" value="1"/>
</dbReference>
<dbReference type="InterPro" id="IPR013187">
    <property type="entry name" value="F-box-assoc_dom_typ3"/>
</dbReference>
<evidence type="ECO:0000256" key="4">
    <source>
        <dbReference type="ARBA" id="ARBA00022833"/>
    </source>
</evidence>
<dbReference type="Proteomes" id="UP001603857">
    <property type="component" value="Unassembled WGS sequence"/>
</dbReference>
<dbReference type="SMART" id="SM00256">
    <property type="entry name" value="FBOX"/>
    <property type="match status" value="1"/>
</dbReference>
<evidence type="ECO:0000313" key="7">
    <source>
        <dbReference type="EMBL" id="KAL2326609.1"/>
    </source>
</evidence>
<gene>
    <name evidence="7" type="ORF">Fmac_025667</name>
</gene>
<keyword evidence="2" id="KW-0479">Metal-binding</keyword>
<proteinExistence type="predicted"/>
<dbReference type="EMBL" id="JBGMDY010000008">
    <property type="protein sequence ID" value="KAL2326609.1"/>
    <property type="molecule type" value="Genomic_DNA"/>
</dbReference>
<dbReference type="PROSITE" id="PS50064">
    <property type="entry name" value="ZF_PARP_2"/>
    <property type="match status" value="1"/>
</dbReference>
<dbReference type="Pfam" id="PF08268">
    <property type="entry name" value="FBA_3"/>
    <property type="match status" value="1"/>
</dbReference>
<name>A0ABD1LSZ0_9FABA</name>
<keyword evidence="8" id="KW-1185">Reference proteome</keyword>
<reference evidence="7 8" key="1">
    <citation type="submission" date="2024-08" db="EMBL/GenBank/DDBJ databases">
        <title>Insights into the chromosomal genome structure of Flemingia macrophylla.</title>
        <authorList>
            <person name="Ding Y."/>
            <person name="Zhao Y."/>
            <person name="Bi W."/>
            <person name="Wu M."/>
            <person name="Zhao G."/>
            <person name="Gong Y."/>
            <person name="Li W."/>
            <person name="Zhang P."/>
        </authorList>
    </citation>
    <scope>NUCLEOTIDE SEQUENCE [LARGE SCALE GENOMIC DNA]</scope>
    <source>
        <strain evidence="7">DYQJB</strain>
        <tissue evidence="7">Leaf</tissue>
    </source>
</reference>
<accession>A0ABD1LSZ0</accession>
<evidence type="ECO:0000256" key="3">
    <source>
        <dbReference type="ARBA" id="ARBA00022771"/>
    </source>
</evidence>
<dbReference type="InterPro" id="IPR017451">
    <property type="entry name" value="F-box-assoc_interact_dom"/>
</dbReference>
<dbReference type="InterPro" id="IPR036047">
    <property type="entry name" value="F-box-like_dom_sf"/>
</dbReference>
<organism evidence="7 8">
    <name type="scientific">Flemingia macrophylla</name>
    <dbReference type="NCBI Taxonomy" id="520843"/>
    <lineage>
        <taxon>Eukaryota</taxon>
        <taxon>Viridiplantae</taxon>
        <taxon>Streptophyta</taxon>
        <taxon>Embryophyta</taxon>
        <taxon>Tracheophyta</taxon>
        <taxon>Spermatophyta</taxon>
        <taxon>Magnoliopsida</taxon>
        <taxon>eudicotyledons</taxon>
        <taxon>Gunneridae</taxon>
        <taxon>Pentapetalae</taxon>
        <taxon>rosids</taxon>
        <taxon>fabids</taxon>
        <taxon>Fabales</taxon>
        <taxon>Fabaceae</taxon>
        <taxon>Papilionoideae</taxon>
        <taxon>50 kb inversion clade</taxon>
        <taxon>NPAAA clade</taxon>
        <taxon>indigoferoid/millettioid clade</taxon>
        <taxon>Phaseoleae</taxon>
        <taxon>Flemingia</taxon>
    </lineage>
</organism>
<dbReference type="Pfam" id="PF00646">
    <property type="entry name" value="F-box"/>
    <property type="match status" value="1"/>
</dbReference>
<dbReference type="AlphaFoldDB" id="A0ABD1LSZ0"/>
<evidence type="ECO:0000256" key="5">
    <source>
        <dbReference type="ARBA" id="ARBA00023242"/>
    </source>
</evidence>
<dbReference type="Gene3D" id="1.20.1280.50">
    <property type="match status" value="1"/>
</dbReference>
<dbReference type="SUPFAM" id="SSF81383">
    <property type="entry name" value="F-box domain"/>
    <property type="match status" value="1"/>
</dbReference>
<evidence type="ECO:0000256" key="1">
    <source>
        <dbReference type="ARBA" id="ARBA00004123"/>
    </source>
</evidence>